<gene>
    <name evidence="3" type="ORF">TELCIR_09682</name>
</gene>
<protein>
    <submittedName>
        <fullName evidence="3">Uncharacterized protein</fullName>
    </submittedName>
</protein>
<keyword evidence="1" id="KW-1133">Transmembrane helix</keyword>
<name>A0A2G9UFN4_TELCI</name>
<evidence type="ECO:0000256" key="1">
    <source>
        <dbReference type="SAM" id="Phobius"/>
    </source>
</evidence>
<dbReference type="InterPro" id="IPR038050">
    <property type="entry name" value="Neuro_actylchol_rec"/>
</dbReference>
<evidence type="ECO:0000313" key="4">
    <source>
        <dbReference type="Proteomes" id="UP000230423"/>
    </source>
</evidence>
<dbReference type="OrthoDB" id="5840577at2759"/>
<evidence type="ECO:0000256" key="2">
    <source>
        <dbReference type="SAM" id="SignalP"/>
    </source>
</evidence>
<sequence length="107" mass="11869">MALTNIMSLTFILGILANVLPKTDELPKIGVYVMVNLALISGSLVITLVLPYIPLPFGLGNRDKLEKEQAEEDDEEKTNPFIKKYMSPALLILLELANLTNFLVLIL</sequence>
<feature type="transmembrane region" description="Helical" evidence="1">
    <location>
        <begin position="31"/>
        <end position="55"/>
    </location>
</feature>
<feature type="signal peptide" evidence="2">
    <location>
        <begin position="1"/>
        <end position="17"/>
    </location>
</feature>
<dbReference type="EMBL" id="KZ347063">
    <property type="protein sequence ID" value="PIO68532.1"/>
    <property type="molecule type" value="Genomic_DNA"/>
</dbReference>
<dbReference type="Gene3D" id="1.20.58.390">
    <property type="entry name" value="Neurotransmitter-gated ion-channel transmembrane domain"/>
    <property type="match status" value="1"/>
</dbReference>
<dbReference type="SUPFAM" id="SSF90112">
    <property type="entry name" value="Neurotransmitter-gated ion-channel transmembrane pore"/>
    <property type="match status" value="1"/>
</dbReference>
<dbReference type="GO" id="GO:0016020">
    <property type="term" value="C:membrane"/>
    <property type="evidence" value="ECO:0007669"/>
    <property type="project" value="InterPro"/>
</dbReference>
<proteinExistence type="predicted"/>
<evidence type="ECO:0000313" key="3">
    <source>
        <dbReference type="EMBL" id="PIO68532.1"/>
    </source>
</evidence>
<dbReference type="Proteomes" id="UP000230423">
    <property type="component" value="Unassembled WGS sequence"/>
</dbReference>
<keyword evidence="4" id="KW-1185">Reference proteome</keyword>
<dbReference type="InterPro" id="IPR036719">
    <property type="entry name" value="Neuro-gated_channel_TM_sf"/>
</dbReference>
<keyword evidence="1" id="KW-0812">Transmembrane</keyword>
<reference evidence="3 4" key="1">
    <citation type="submission" date="2015-09" db="EMBL/GenBank/DDBJ databases">
        <title>Draft genome of the parasitic nematode Teladorsagia circumcincta isolate WARC Sus (inbred).</title>
        <authorList>
            <person name="Mitreva M."/>
        </authorList>
    </citation>
    <scope>NUCLEOTIDE SEQUENCE [LARGE SCALE GENOMIC DNA]</scope>
    <source>
        <strain evidence="3 4">S</strain>
    </source>
</reference>
<feature type="transmembrane region" description="Helical" evidence="1">
    <location>
        <begin position="85"/>
        <end position="106"/>
    </location>
</feature>
<accession>A0A2G9UFN4</accession>
<organism evidence="3 4">
    <name type="scientific">Teladorsagia circumcincta</name>
    <name type="common">Brown stomach worm</name>
    <name type="synonym">Ostertagia circumcincta</name>
    <dbReference type="NCBI Taxonomy" id="45464"/>
    <lineage>
        <taxon>Eukaryota</taxon>
        <taxon>Metazoa</taxon>
        <taxon>Ecdysozoa</taxon>
        <taxon>Nematoda</taxon>
        <taxon>Chromadorea</taxon>
        <taxon>Rhabditida</taxon>
        <taxon>Rhabditina</taxon>
        <taxon>Rhabditomorpha</taxon>
        <taxon>Strongyloidea</taxon>
        <taxon>Trichostrongylidae</taxon>
        <taxon>Teladorsagia</taxon>
    </lineage>
</organism>
<dbReference type="GO" id="GO:0006811">
    <property type="term" value="P:monoatomic ion transport"/>
    <property type="evidence" value="ECO:0007669"/>
    <property type="project" value="InterPro"/>
</dbReference>
<feature type="chain" id="PRO_5013822822" evidence="2">
    <location>
        <begin position="18"/>
        <end position="107"/>
    </location>
</feature>
<dbReference type="AlphaFoldDB" id="A0A2G9UFN4"/>
<keyword evidence="2" id="KW-0732">Signal</keyword>
<keyword evidence="1" id="KW-0472">Membrane</keyword>